<feature type="compositionally biased region" description="Low complexity" evidence="1">
    <location>
        <begin position="574"/>
        <end position="587"/>
    </location>
</feature>
<feature type="transmembrane region" description="Helical" evidence="2">
    <location>
        <begin position="162"/>
        <end position="178"/>
    </location>
</feature>
<dbReference type="GO" id="GO:0006508">
    <property type="term" value="P:proteolysis"/>
    <property type="evidence" value="ECO:0007669"/>
    <property type="project" value="UniProtKB-KW"/>
</dbReference>
<dbReference type="Proteomes" id="UP000585905">
    <property type="component" value="Unassembled WGS sequence"/>
</dbReference>
<feature type="transmembrane region" description="Helical" evidence="2">
    <location>
        <begin position="184"/>
        <end position="201"/>
    </location>
</feature>
<dbReference type="PANTHER" id="PTHR42736:SF1">
    <property type="entry name" value="PROTEIN-GLUTAMINE GAMMA-GLUTAMYLTRANSFERASE"/>
    <property type="match status" value="1"/>
</dbReference>
<feature type="transmembrane region" description="Helical" evidence="2">
    <location>
        <begin position="47"/>
        <end position="65"/>
    </location>
</feature>
<dbReference type="Pfam" id="PF11992">
    <property type="entry name" value="TgpA_N"/>
    <property type="match status" value="1"/>
</dbReference>
<reference evidence="4 5" key="1">
    <citation type="submission" date="2020-07" db="EMBL/GenBank/DDBJ databases">
        <title>Sequencing the genomes of 1000 actinobacteria strains.</title>
        <authorList>
            <person name="Klenk H.-P."/>
        </authorList>
    </citation>
    <scope>NUCLEOTIDE SEQUENCE [LARGE SCALE GENOMIC DNA]</scope>
    <source>
        <strain evidence="4 5">DSM 19663</strain>
    </source>
</reference>
<protein>
    <submittedName>
        <fullName evidence="4">Transglutaminase-like putative cysteine protease</fullName>
    </submittedName>
</protein>
<dbReference type="InterPro" id="IPR052901">
    <property type="entry name" value="Bact_TGase-like"/>
</dbReference>
<keyword evidence="2" id="KW-0812">Transmembrane</keyword>
<feature type="compositionally biased region" description="Pro residues" evidence="1">
    <location>
        <begin position="562"/>
        <end position="573"/>
    </location>
</feature>
<keyword evidence="5" id="KW-1185">Reference proteome</keyword>
<feature type="transmembrane region" description="Helical" evidence="2">
    <location>
        <begin position="213"/>
        <end position="234"/>
    </location>
</feature>
<feature type="region of interest" description="Disordered" evidence="1">
    <location>
        <begin position="545"/>
        <end position="607"/>
    </location>
</feature>
<evidence type="ECO:0000259" key="3">
    <source>
        <dbReference type="SMART" id="SM00460"/>
    </source>
</evidence>
<feature type="transmembrane region" description="Helical" evidence="2">
    <location>
        <begin position="136"/>
        <end position="155"/>
    </location>
</feature>
<evidence type="ECO:0000313" key="5">
    <source>
        <dbReference type="Proteomes" id="UP000585905"/>
    </source>
</evidence>
<keyword evidence="2" id="KW-1133">Transmembrane helix</keyword>
<dbReference type="InterPro" id="IPR021878">
    <property type="entry name" value="TgpA_N"/>
</dbReference>
<dbReference type="SUPFAM" id="SSF54001">
    <property type="entry name" value="Cysteine proteinases"/>
    <property type="match status" value="1"/>
</dbReference>
<proteinExistence type="predicted"/>
<dbReference type="InterPro" id="IPR038765">
    <property type="entry name" value="Papain-like_cys_pep_sf"/>
</dbReference>
<evidence type="ECO:0000256" key="1">
    <source>
        <dbReference type="SAM" id="MobiDB-lite"/>
    </source>
</evidence>
<gene>
    <name evidence="4" type="ORF">FHX53_000160</name>
</gene>
<sequence>MAETEGPGLRRAGARAGRAALLVALAALLMLAAALTAFTVVLDEGPWFATTMVVVAVVVGAGLIARLRVRRWRPLWSVVVSSAALVVALTAVFAAEVSFAVVIPTRETFERFAELVALGEQSIAEQSIPAEADTGIRFLLALGVGAIAIATDALAALSRRPALAAVPATGILAVPVVLDPGALPLATVAGTAAAYLLLLALHRPAASGGGRGLTRAVAATAAVIVAALVVPPALPSVLAGDRLPGSGPAGLVTGINPVVELGNDLRRQNPITVLTYTTALAGGQYLTLSHLAEFSGQEVLPVLFDAPVEDAGTIGPPAWFDDDVAFTSVETTITLRSVRSRWVPLPSAPVQADGLSGGWVIDPDGVTMRTAEGSIRNGTYTVENRVARPAPEQLRATTVDADGLEQYRALPEDLDPVVEATAREVVAGISNPYEQAVALQRFFTDGGFTYSEDAPVAGGFDGSGAAIVAAFLEARAGYCVHFGSAMTLMARTLGIPTRMAVGFLPGSRNPVIPSEYTVSSDDLHTWPELHFDGIGWVRFEPTPSRGVTPDYATEEALTPSGAPSPDPFSPEPTEPTATAAPGAPSPGSSGGPDLPDEEIDAGGTGSGGLLGGRSTIGGVDARLVLGLALLLLVALLAAPGVWRAVLRARRLRSPDPLDAWRELRDTARDLGLPAEATRTPRELARAWAAAGGAASGATGAGAARAPIAEAPVVPGPTAEELEVFEAVRRALEARAYGAPAPVSGASDIRPALRALRARTPWWRQVLATAWPRSLASLEPRDPALELPATPA</sequence>
<dbReference type="EMBL" id="JACGWX010000001">
    <property type="protein sequence ID" value="MBA8846596.1"/>
    <property type="molecule type" value="Genomic_DNA"/>
</dbReference>
<feature type="domain" description="Transglutaminase-like" evidence="3">
    <location>
        <begin position="471"/>
        <end position="543"/>
    </location>
</feature>
<feature type="transmembrane region" description="Helical" evidence="2">
    <location>
        <begin position="20"/>
        <end position="41"/>
    </location>
</feature>
<dbReference type="Pfam" id="PF01841">
    <property type="entry name" value="Transglut_core"/>
    <property type="match status" value="1"/>
</dbReference>
<keyword evidence="4" id="KW-0645">Protease</keyword>
<evidence type="ECO:0000313" key="4">
    <source>
        <dbReference type="EMBL" id="MBA8846596.1"/>
    </source>
</evidence>
<comment type="caution">
    <text evidence="4">The sequence shown here is derived from an EMBL/GenBank/DDBJ whole genome shotgun (WGS) entry which is preliminary data.</text>
</comment>
<dbReference type="InterPro" id="IPR002931">
    <property type="entry name" value="Transglutaminase-like"/>
</dbReference>
<evidence type="ECO:0000256" key="2">
    <source>
        <dbReference type="SAM" id="Phobius"/>
    </source>
</evidence>
<dbReference type="SMART" id="SM00460">
    <property type="entry name" value="TGc"/>
    <property type="match status" value="1"/>
</dbReference>
<dbReference type="Gene3D" id="3.10.620.30">
    <property type="match status" value="1"/>
</dbReference>
<keyword evidence="4" id="KW-0378">Hydrolase</keyword>
<dbReference type="AlphaFoldDB" id="A0A839E5H4"/>
<name>A0A839E5H4_9MICO</name>
<dbReference type="RefSeq" id="WP_182489297.1">
    <property type="nucleotide sequence ID" value="NZ_BAAAOV010000003.1"/>
</dbReference>
<keyword evidence="2" id="KW-0472">Membrane</keyword>
<dbReference type="PANTHER" id="PTHR42736">
    <property type="entry name" value="PROTEIN-GLUTAMINE GAMMA-GLUTAMYLTRANSFERASE"/>
    <property type="match status" value="1"/>
</dbReference>
<dbReference type="GO" id="GO:0008233">
    <property type="term" value="F:peptidase activity"/>
    <property type="evidence" value="ECO:0007669"/>
    <property type="project" value="UniProtKB-KW"/>
</dbReference>
<feature type="transmembrane region" description="Helical" evidence="2">
    <location>
        <begin position="623"/>
        <end position="642"/>
    </location>
</feature>
<organism evidence="4 5">
    <name type="scientific">Microcella alkalica</name>
    <dbReference type="NCBI Taxonomy" id="355930"/>
    <lineage>
        <taxon>Bacteria</taxon>
        <taxon>Bacillati</taxon>
        <taxon>Actinomycetota</taxon>
        <taxon>Actinomycetes</taxon>
        <taxon>Micrococcales</taxon>
        <taxon>Microbacteriaceae</taxon>
        <taxon>Microcella</taxon>
    </lineage>
</organism>
<feature type="transmembrane region" description="Helical" evidence="2">
    <location>
        <begin position="77"/>
        <end position="103"/>
    </location>
</feature>
<accession>A0A839E5H4</accession>